<evidence type="ECO:0000256" key="7">
    <source>
        <dbReference type="ARBA" id="ARBA00029447"/>
    </source>
</evidence>
<keyword evidence="4 10" id="KW-1133">Transmembrane helix</keyword>
<dbReference type="CDD" id="cd06225">
    <property type="entry name" value="HAMP"/>
    <property type="match status" value="1"/>
</dbReference>
<evidence type="ECO:0000256" key="10">
    <source>
        <dbReference type="SAM" id="Phobius"/>
    </source>
</evidence>
<dbReference type="Pfam" id="PF00672">
    <property type="entry name" value="HAMP"/>
    <property type="match status" value="1"/>
</dbReference>
<dbReference type="InterPro" id="IPR033463">
    <property type="entry name" value="sCache_3"/>
</dbReference>
<accession>A0ABT4D620</accession>
<evidence type="ECO:0000256" key="6">
    <source>
        <dbReference type="ARBA" id="ARBA00023224"/>
    </source>
</evidence>
<reference evidence="13" key="1">
    <citation type="submission" date="2022-12" db="EMBL/GenBank/DDBJ databases">
        <title>Clostridium sp. nov., isolated from industrial wastewater.</title>
        <authorList>
            <person name="Jiayan W."/>
        </authorList>
    </citation>
    <scope>NUCLEOTIDE SEQUENCE</scope>
    <source>
        <strain evidence="13">ZC22-4</strain>
    </source>
</reference>
<dbReference type="EMBL" id="JAPQFJ010000003">
    <property type="protein sequence ID" value="MCY6957745.1"/>
    <property type="molecule type" value="Genomic_DNA"/>
</dbReference>
<dbReference type="InterPro" id="IPR004089">
    <property type="entry name" value="MCPsignal_dom"/>
</dbReference>
<dbReference type="SMART" id="SM00304">
    <property type="entry name" value="HAMP"/>
    <property type="match status" value="2"/>
</dbReference>
<dbReference type="PANTHER" id="PTHR32089">
    <property type="entry name" value="METHYL-ACCEPTING CHEMOTAXIS PROTEIN MCPB"/>
    <property type="match status" value="1"/>
</dbReference>
<evidence type="ECO:0000313" key="14">
    <source>
        <dbReference type="Proteomes" id="UP001144612"/>
    </source>
</evidence>
<organism evidence="13 14">
    <name type="scientific">Clostridium brassicae</name>
    <dbReference type="NCBI Taxonomy" id="2999072"/>
    <lineage>
        <taxon>Bacteria</taxon>
        <taxon>Bacillati</taxon>
        <taxon>Bacillota</taxon>
        <taxon>Clostridia</taxon>
        <taxon>Eubacteriales</taxon>
        <taxon>Clostridiaceae</taxon>
        <taxon>Clostridium</taxon>
    </lineage>
</organism>
<feature type="domain" description="Methyl-accepting transducer" evidence="11">
    <location>
        <begin position="261"/>
        <end position="532"/>
    </location>
</feature>
<dbReference type="Gene3D" id="6.10.340.10">
    <property type="match status" value="1"/>
</dbReference>
<dbReference type="RefSeq" id="WP_268060139.1">
    <property type="nucleotide sequence ID" value="NZ_JAPQFJ010000003.1"/>
</dbReference>
<dbReference type="Pfam" id="PF17203">
    <property type="entry name" value="sCache_3_2"/>
    <property type="match status" value="1"/>
</dbReference>
<evidence type="ECO:0000313" key="13">
    <source>
        <dbReference type="EMBL" id="MCY6957745.1"/>
    </source>
</evidence>
<dbReference type="PANTHER" id="PTHR32089:SF112">
    <property type="entry name" value="LYSOZYME-LIKE PROTEIN-RELATED"/>
    <property type="match status" value="1"/>
</dbReference>
<protein>
    <submittedName>
        <fullName evidence="13">Methyl-accepting chemotaxis protein</fullName>
    </submittedName>
</protein>
<dbReference type="InterPro" id="IPR029151">
    <property type="entry name" value="Sensor-like_sf"/>
</dbReference>
<proteinExistence type="inferred from homology"/>
<dbReference type="Gene3D" id="1.10.287.950">
    <property type="entry name" value="Methyl-accepting chemotaxis protein"/>
    <property type="match status" value="1"/>
</dbReference>
<dbReference type="SUPFAM" id="SSF103190">
    <property type="entry name" value="Sensory domain-like"/>
    <property type="match status" value="1"/>
</dbReference>
<gene>
    <name evidence="13" type="ORF">OW729_03885</name>
</gene>
<evidence type="ECO:0000256" key="8">
    <source>
        <dbReference type="PROSITE-ProRule" id="PRU00284"/>
    </source>
</evidence>
<evidence type="ECO:0000256" key="5">
    <source>
        <dbReference type="ARBA" id="ARBA00023136"/>
    </source>
</evidence>
<keyword evidence="14" id="KW-1185">Reference proteome</keyword>
<dbReference type="Pfam" id="PF00015">
    <property type="entry name" value="MCPsignal"/>
    <property type="match status" value="1"/>
</dbReference>
<feature type="domain" description="HAMP" evidence="12">
    <location>
        <begin position="190"/>
        <end position="242"/>
    </location>
</feature>
<comment type="similarity">
    <text evidence="7">Belongs to the methyl-accepting chemotaxis (MCP) protein family.</text>
</comment>
<name>A0ABT4D620_9CLOT</name>
<feature type="region of interest" description="Disordered" evidence="9">
    <location>
        <begin position="507"/>
        <end position="529"/>
    </location>
</feature>
<dbReference type="SUPFAM" id="SSF58104">
    <property type="entry name" value="Methyl-accepting chemotaxis protein (MCP) signaling domain"/>
    <property type="match status" value="1"/>
</dbReference>
<evidence type="ECO:0000256" key="9">
    <source>
        <dbReference type="SAM" id="MobiDB-lite"/>
    </source>
</evidence>
<feature type="transmembrane region" description="Helical" evidence="10">
    <location>
        <begin position="12"/>
        <end position="32"/>
    </location>
</feature>
<feature type="transmembrane region" description="Helical" evidence="10">
    <location>
        <begin position="167"/>
        <end position="188"/>
    </location>
</feature>
<evidence type="ECO:0000256" key="1">
    <source>
        <dbReference type="ARBA" id="ARBA00004651"/>
    </source>
</evidence>
<evidence type="ECO:0000259" key="11">
    <source>
        <dbReference type="PROSITE" id="PS50111"/>
    </source>
</evidence>
<keyword evidence="2" id="KW-1003">Cell membrane</keyword>
<feature type="compositionally biased region" description="Low complexity" evidence="9">
    <location>
        <begin position="507"/>
        <end position="523"/>
    </location>
</feature>
<evidence type="ECO:0000256" key="4">
    <source>
        <dbReference type="ARBA" id="ARBA00022989"/>
    </source>
</evidence>
<evidence type="ECO:0000256" key="3">
    <source>
        <dbReference type="ARBA" id="ARBA00022692"/>
    </source>
</evidence>
<evidence type="ECO:0000259" key="12">
    <source>
        <dbReference type="PROSITE" id="PS50885"/>
    </source>
</evidence>
<comment type="subcellular location">
    <subcellularLocation>
        <location evidence="1">Cell membrane</location>
        <topology evidence="1">Multi-pass membrane protein</topology>
    </subcellularLocation>
</comment>
<dbReference type="Proteomes" id="UP001144612">
    <property type="component" value="Unassembled WGS sequence"/>
</dbReference>
<dbReference type="InterPro" id="IPR003660">
    <property type="entry name" value="HAMP_dom"/>
</dbReference>
<dbReference type="Gene3D" id="3.30.450.20">
    <property type="entry name" value="PAS domain"/>
    <property type="match status" value="1"/>
</dbReference>
<keyword evidence="6 8" id="KW-0807">Transducer</keyword>
<comment type="caution">
    <text evidence="13">The sequence shown here is derived from an EMBL/GenBank/DDBJ whole genome shotgun (WGS) entry which is preliminary data.</text>
</comment>
<dbReference type="SMART" id="SM00283">
    <property type="entry name" value="MA"/>
    <property type="match status" value="1"/>
</dbReference>
<dbReference type="PROSITE" id="PS50111">
    <property type="entry name" value="CHEMOTAXIS_TRANSDUC_2"/>
    <property type="match status" value="1"/>
</dbReference>
<keyword evidence="3 10" id="KW-0812">Transmembrane</keyword>
<dbReference type="PROSITE" id="PS50885">
    <property type="entry name" value="HAMP"/>
    <property type="match status" value="1"/>
</dbReference>
<sequence>MKTVKGKILINFLIISLVTILCVGGICAAEIFKIVTNQMKNDGSTIVNMVERDISEHDLTELNKINTILEDIKNKSVKNIAYLSLTDKNHKIVASDNKNVIGEKIKNSSYIDKVIKEKKEDGLITKNIDGRRVYNVSVPFYKNEEVVGTVNIGISLENMYQLIRNTIIKILILGLIIVLISLIIANFISKKISSPIVDIVNKMNKVSNGDFSIEFHAKGDDEISILMESLNKTMTTIRNMMEAIKEAIMKVDVVAQNVSAATEEKTDASTQIANSVNLLAEGATNQALEINQATNSLIHFGEILDKITDKIINLSESSNTIKTHADKGSTKIDSLVLAIEDVENSFKYVSDKIFELDNSVIKIGEITNVINSIAEQTNLLALNAAIEASRAGESGKGFSVVADEIRKLAEQVLESSKNINMLVETVTKNSNEVSNTTGNVTDKIEVQTESIADTMESFKEILEEVEKLLPHIEEISLSLKDAAQDKDKIVQNIEKVSHISQEFASSTEEISSSVEEQSASMEEISASTQSLTEISDKLANRVDEIHV</sequence>
<keyword evidence="5 10" id="KW-0472">Membrane</keyword>
<evidence type="ECO:0000256" key="2">
    <source>
        <dbReference type="ARBA" id="ARBA00022475"/>
    </source>
</evidence>